<organism evidence="2 3">
    <name type="scientific">Zopfia rhizophila CBS 207.26</name>
    <dbReference type="NCBI Taxonomy" id="1314779"/>
    <lineage>
        <taxon>Eukaryota</taxon>
        <taxon>Fungi</taxon>
        <taxon>Dikarya</taxon>
        <taxon>Ascomycota</taxon>
        <taxon>Pezizomycotina</taxon>
        <taxon>Dothideomycetes</taxon>
        <taxon>Dothideomycetes incertae sedis</taxon>
        <taxon>Zopfiaceae</taxon>
        <taxon>Zopfia</taxon>
    </lineage>
</organism>
<dbReference type="Gene3D" id="3.40.50.200">
    <property type="entry name" value="Peptidase S8/S53 domain"/>
    <property type="match status" value="1"/>
</dbReference>
<evidence type="ECO:0000259" key="1">
    <source>
        <dbReference type="Pfam" id="PF00082"/>
    </source>
</evidence>
<dbReference type="EMBL" id="ML994632">
    <property type="protein sequence ID" value="KAF2185918.1"/>
    <property type="molecule type" value="Genomic_DNA"/>
</dbReference>
<dbReference type="SUPFAM" id="SSF52743">
    <property type="entry name" value="Subtilisin-like"/>
    <property type="match status" value="1"/>
</dbReference>
<gene>
    <name evidence="2" type="ORF">K469DRAFT_575458</name>
</gene>
<dbReference type="AlphaFoldDB" id="A0A6A6E602"/>
<accession>A0A6A6E602</accession>
<name>A0A6A6E602_9PEZI</name>
<dbReference type="GO" id="GO:0004252">
    <property type="term" value="F:serine-type endopeptidase activity"/>
    <property type="evidence" value="ECO:0007669"/>
    <property type="project" value="InterPro"/>
</dbReference>
<dbReference type="InterPro" id="IPR000209">
    <property type="entry name" value="Peptidase_S8/S53_dom"/>
</dbReference>
<proteinExistence type="predicted"/>
<evidence type="ECO:0000313" key="2">
    <source>
        <dbReference type="EMBL" id="KAF2185918.1"/>
    </source>
</evidence>
<keyword evidence="3" id="KW-1185">Reference proteome</keyword>
<dbReference type="Pfam" id="PF00082">
    <property type="entry name" value="Peptidase_S8"/>
    <property type="match status" value="1"/>
</dbReference>
<dbReference type="Proteomes" id="UP000800200">
    <property type="component" value="Unassembled WGS sequence"/>
</dbReference>
<protein>
    <submittedName>
        <fullName evidence="2">Subtilisin-like protein</fullName>
    </submittedName>
</protein>
<dbReference type="InterPro" id="IPR036852">
    <property type="entry name" value="Peptidase_S8/S53_dom_sf"/>
</dbReference>
<dbReference type="OrthoDB" id="206201at2759"/>
<reference evidence="2" key="1">
    <citation type="journal article" date="2020" name="Stud. Mycol.">
        <title>101 Dothideomycetes genomes: a test case for predicting lifestyles and emergence of pathogens.</title>
        <authorList>
            <person name="Haridas S."/>
            <person name="Albert R."/>
            <person name="Binder M."/>
            <person name="Bloem J."/>
            <person name="Labutti K."/>
            <person name="Salamov A."/>
            <person name="Andreopoulos B."/>
            <person name="Baker S."/>
            <person name="Barry K."/>
            <person name="Bills G."/>
            <person name="Bluhm B."/>
            <person name="Cannon C."/>
            <person name="Castanera R."/>
            <person name="Culley D."/>
            <person name="Daum C."/>
            <person name="Ezra D."/>
            <person name="Gonzalez J."/>
            <person name="Henrissat B."/>
            <person name="Kuo A."/>
            <person name="Liang C."/>
            <person name="Lipzen A."/>
            <person name="Lutzoni F."/>
            <person name="Magnuson J."/>
            <person name="Mondo S."/>
            <person name="Nolan M."/>
            <person name="Ohm R."/>
            <person name="Pangilinan J."/>
            <person name="Park H.-J."/>
            <person name="Ramirez L."/>
            <person name="Alfaro M."/>
            <person name="Sun H."/>
            <person name="Tritt A."/>
            <person name="Yoshinaga Y."/>
            <person name="Zwiers L.-H."/>
            <person name="Turgeon B."/>
            <person name="Goodwin S."/>
            <person name="Spatafora J."/>
            <person name="Crous P."/>
            <person name="Grigoriev I."/>
        </authorList>
    </citation>
    <scope>NUCLEOTIDE SEQUENCE</scope>
    <source>
        <strain evidence="2">CBS 207.26</strain>
    </source>
</reference>
<evidence type="ECO:0000313" key="3">
    <source>
        <dbReference type="Proteomes" id="UP000800200"/>
    </source>
</evidence>
<sequence length="349" mass="38449">MVAEEVAIDQRQRAAEQWFHCLHRTFDLLWPGEVGNQPNQPNPVKIAILNSGVDMSAFAYATEQIKDCKSFLKSITKFGDYVGSGTHETDLILSVAPEAEVFVARISESMKLKRETENNVKNALDHAIDEWKVDIIVLPFGFSTFSPIIEESLLRADERRILLFAAVGNHGAMEQYPYPAKSPLTIPIHSADAYGKPSVFDPPARNVNDPSFSTLGEGVKAAWPPALCGHDEQINFRVRSGSDVATVIAAATAGLVLEFARQPPLSNKPQVEAWLKSKKGMLRIFKLMSKPVNGMNFVVPWLLLDAAATPPYSDDFNSAEGGFSSQSLARWAAEFAILREVPMDLYVAT</sequence>
<feature type="domain" description="Peptidase S8/S53" evidence="1">
    <location>
        <begin position="84"/>
        <end position="258"/>
    </location>
</feature>
<dbReference type="GO" id="GO:0006508">
    <property type="term" value="P:proteolysis"/>
    <property type="evidence" value="ECO:0007669"/>
    <property type="project" value="InterPro"/>
</dbReference>